<dbReference type="PANTHER" id="PTHR38926">
    <property type="entry name" value="F-BOX DOMAIN CONTAINING PROTEIN, EXPRESSED"/>
    <property type="match status" value="1"/>
</dbReference>
<dbReference type="EnsemblMetazoa" id="tetur07g00500.1">
    <property type="protein sequence ID" value="tetur07g00500.1"/>
    <property type="gene ID" value="tetur07g00500"/>
</dbReference>
<dbReference type="OrthoDB" id="10257471at2759"/>
<evidence type="ECO:0000259" key="1">
    <source>
        <dbReference type="PROSITE" id="PS50181"/>
    </source>
</evidence>
<dbReference type="InterPro" id="IPR001810">
    <property type="entry name" value="F-box_dom"/>
</dbReference>
<dbReference type="EMBL" id="CAEY01001871">
    <property type="status" value="NOT_ANNOTATED_CDS"/>
    <property type="molecule type" value="Genomic_DNA"/>
</dbReference>
<reference evidence="3" key="1">
    <citation type="submission" date="2011-08" db="EMBL/GenBank/DDBJ databases">
        <authorList>
            <person name="Rombauts S."/>
        </authorList>
    </citation>
    <scope>NUCLEOTIDE SEQUENCE</scope>
    <source>
        <strain evidence="3">London</strain>
    </source>
</reference>
<proteinExistence type="predicted"/>
<dbReference type="PROSITE" id="PS50181">
    <property type="entry name" value="FBOX"/>
    <property type="match status" value="1"/>
</dbReference>
<dbReference type="SUPFAM" id="SSF81383">
    <property type="entry name" value="F-box domain"/>
    <property type="match status" value="1"/>
</dbReference>
<dbReference type="InterPro" id="IPR036047">
    <property type="entry name" value="F-box-like_dom_sf"/>
</dbReference>
<dbReference type="AlphaFoldDB" id="T1K894"/>
<accession>T1K894</accession>
<evidence type="ECO:0000313" key="3">
    <source>
        <dbReference type="Proteomes" id="UP000015104"/>
    </source>
</evidence>
<dbReference type="OMA" id="RYEKICT"/>
<gene>
    <name evidence="2" type="primary">107361584</name>
</gene>
<evidence type="ECO:0000313" key="2">
    <source>
        <dbReference type="EnsemblMetazoa" id="tetur07g00500.1"/>
    </source>
</evidence>
<dbReference type="Proteomes" id="UP000015104">
    <property type="component" value="Unassembled WGS sequence"/>
</dbReference>
<protein>
    <recommendedName>
        <fullName evidence="1">F-box domain-containing protein</fullName>
    </recommendedName>
</protein>
<dbReference type="Gene3D" id="3.80.10.10">
    <property type="entry name" value="Ribonuclease Inhibitor"/>
    <property type="match status" value="1"/>
</dbReference>
<organism evidence="2 3">
    <name type="scientific">Tetranychus urticae</name>
    <name type="common">Two-spotted spider mite</name>
    <dbReference type="NCBI Taxonomy" id="32264"/>
    <lineage>
        <taxon>Eukaryota</taxon>
        <taxon>Metazoa</taxon>
        <taxon>Ecdysozoa</taxon>
        <taxon>Arthropoda</taxon>
        <taxon>Chelicerata</taxon>
        <taxon>Arachnida</taxon>
        <taxon>Acari</taxon>
        <taxon>Acariformes</taxon>
        <taxon>Trombidiformes</taxon>
        <taxon>Prostigmata</taxon>
        <taxon>Eleutherengona</taxon>
        <taxon>Raphignathae</taxon>
        <taxon>Tetranychoidea</taxon>
        <taxon>Tetranychidae</taxon>
        <taxon>Tetranychus</taxon>
    </lineage>
</organism>
<name>T1K894_TETUR</name>
<dbReference type="KEGG" id="tut:107361584"/>
<feature type="domain" description="F-box" evidence="1">
    <location>
        <begin position="1"/>
        <end position="45"/>
    </location>
</feature>
<keyword evidence="3" id="KW-1185">Reference proteome</keyword>
<dbReference type="HOGENOM" id="CLU_029073_0_0_1"/>
<dbReference type="PANTHER" id="PTHR38926:SF5">
    <property type="entry name" value="F-BOX AND LEUCINE-RICH REPEAT PROTEIN 6"/>
    <property type="match status" value="1"/>
</dbReference>
<reference evidence="2" key="2">
    <citation type="submission" date="2015-06" db="UniProtKB">
        <authorList>
            <consortium name="EnsemblMetazoa"/>
        </authorList>
    </citation>
    <scope>IDENTIFICATION</scope>
</reference>
<dbReference type="InterPro" id="IPR032675">
    <property type="entry name" value="LRR_dom_sf"/>
</dbReference>
<dbReference type="Gene3D" id="1.20.1280.50">
    <property type="match status" value="1"/>
</dbReference>
<sequence length="381" mass="44593">MNIDELPDDCLLCIFNHFEEFQTLLNVSEVCERWRGLVLERLRKVQYLTDDDELLGHPTGNAIVFENNEQLEGFKLSKWFPNLKILDVHEDLDVNIVANLRVKGLILKFYAHLEVLDNITFNNPSLEMLSISRFCSFFANDIQGPMLKQLCITDCNVTDFAFHAEYFPNLERLRIDAIACNHDDISITPRPVLKKLEILEICNDEAYRRGSYRGFRLADFCPALKSAFHYLRNRGTIGIESETENHFLEDLVLEFEKRQLWSDLREILKKYPNLKHLAIRGGDAISDENIPELLELLPRLVLIDIRESEKVTEKSTKYIDWYCEHHNRSISFYCQADETEITKKWPHLSTKRVSIGRGFDFMKNCFLKNHSDLPYLLDPVE</sequence>
<dbReference type="SUPFAM" id="SSF52047">
    <property type="entry name" value="RNI-like"/>
    <property type="match status" value="1"/>
</dbReference>
<dbReference type="Pfam" id="PF12937">
    <property type="entry name" value="F-box-like"/>
    <property type="match status" value="1"/>
</dbReference>